<evidence type="ECO:0000313" key="2">
    <source>
        <dbReference type="EMBL" id="KYN26884.1"/>
    </source>
</evidence>
<dbReference type="AlphaFoldDB" id="A0A151JM74"/>
<protein>
    <submittedName>
        <fullName evidence="2">Uncharacterized protein</fullName>
    </submittedName>
</protein>
<gene>
    <name evidence="2" type="ORF">ALC57_03699</name>
</gene>
<sequence>MFYRGHRSFAPSRYLAVSCPIILAVDACRVKRDSALDVSHSGDERNSKSGAPLRCKPAAVLEDAEQWGSDKGVRGWLRDGGAREQEGWVLKLPNGRETRKRKGGFERARRVANRNEGPVYGFEESYEAAKCGRSQMNEKIRNGGTPNIRNKKYPRILENLG</sequence>
<feature type="region of interest" description="Disordered" evidence="1">
    <location>
        <begin position="137"/>
        <end position="161"/>
    </location>
</feature>
<keyword evidence="3" id="KW-1185">Reference proteome</keyword>
<organism evidence="2 3">
    <name type="scientific">Trachymyrmex cornetzi</name>
    <dbReference type="NCBI Taxonomy" id="471704"/>
    <lineage>
        <taxon>Eukaryota</taxon>
        <taxon>Metazoa</taxon>
        <taxon>Ecdysozoa</taxon>
        <taxon>Arthropoda</taxon>
        <taxon>Hexapoda</taxon>
        <taxon>Insecta</taxon>
        <taxon>Pterygota</taxon>
        <taxon>Neoptera</taxon>
        <taxon>Endopterygota</taxon>
        <taxon>Hymenoptera</taxon>
        <taxon>Apocrita</taxon>
        <taxon>Aculeata</taxon>
        <taxon>Formicoidea</taxon>
        <taxon>Formicidae</taxon>
        <taxon>Myrmicinae</taxon>
        <taxon>Trachymyrmex</taxon>
    </lineage>
</organism>
<name>A0A151JM74_9HYME</name>
<dbReference type="Proteomes" id="UP000078492">
    <property type="component" value="Unassembled WGS sequence"/>
</dbReference>
<evidence type="ECO:0000313" key="3">
    <source>
        <dbReference type="Proteomes" id="UP000078492"/>
    </source>
</evidence>
<reference evidence="2 3" key="1">
    <citation type="submission" date="2015-09" db="EMBL/GenBank/DDBJ databases">
        <title>Trachymyrmex cornetzi WGS genome.</title>
        <authorList>
            <person name="Nygaard S."/>
            <person name="Hu H."/>
            <person name="Boomsma J."/>
            <person name="Zhang G."/>
        </authorList>
    </citation>
    <scope>NUCLEOTIDE SEQUENCE [LARGE SCALE GENOMIC DNA]</scope>
    <source>
        <strain evidence="2">Tcor2-1</strain>
        <tissue evidence="2">Whole body</tissue>
    </source>
</reference>
<proteinExistence type="predicted"/>
<accession>A0A151JM74</accession>
<dbReference type="EMBL" id="KQ978966">
    <property type="protein sequence ID" value="KYN26884.1"/>
    <property type="molecule type" value="Genomic_DNA"/>
</dbReference>
<evidence type="ECO:0000256" key="1">
    <source>
        <dbReference type="SAM" id="MobiDB-lite"/>
    </source>
</evidence>